<dbReference type="PaxDb" id="4081-Solyc01g104610.1.1"/>
<reference evidence="1" key="1">
    <citation type="journal article" date="2012" name="Nature">
        <title>The tomato genome sequence provides insights into fleshy fruit evolution.</title>
        <authorList>
            <consortium name="Tomato Genome Consortium"/>
        </authorList>
    </citation>
    <scope>NUCLEOTIDE SEQUENCE [LARGE SCALE GENOMIC DNA]</scope>
    <source>
        <strain evidence="1">cv. Heinz 1706</strain>
    </source>
</reference>
<dbReference type="HOGENOM" id="CLU_1520400_0_0_1"/>
<sequence>MAKSKRMQPEMKVALRPFQFSGGDDGDDNSNNQFIKLLFLFLKCIDRLSPVEDVFNWSFLTKKDFNTNITIKEVSSNRKNKKNVEIFFWHMTTPNDVPGDLSGELLDWVPWDTVNEILASFPDVTYNYLRAVNVTGVMGQFYWPVLLRMVIDPNVGGDDSLDDNKISAGITVSRTYI</sequence>
<dbReference type="InParanoid" id="K4B235"/>
<accession>K4B235</accession>
<proteinExistence type="predicted"/>
<organism evidence="1">
    <name type="scientific">Solanum lycopersicum</name>
    <name type="common">Tomato</name>
    <name type="synonym">Lycopersicon esculentum</name>
    <dbReference type="NCBI Taxonomy" id="4081"/>
    <lineage>
        <taxon>Eukaryota</taxon>
        <taxon>Viridiplantae</taxon>
        <taxon>Streptophyta</taxon>
        <taxon>Embryophyta</taxon>
        <taxon>Tracheophyta</taxon>
        <taxon>Spermatophyta</taxon>
        <taxon>Magnoliopsida</taxon>
        <taxon>eudicotyledons</taxon>
        <taxon>Gunneridae</taxon>
        <taxon>Pentapetalae</taxon>
        <taxon>asterids</taxon>
        <taxon>lamiids</taxon>
        <taxon>Solanales</taxon>
        <taxon>Solanaceae</taxon>
        <taxon>Solanoideae</taxon>
        <taxon>Solaneae</taxon>
        <taxon>Solanum</taxon>
        <taxon>Solanum subgen. Lycopersicon</taxon>
    </lineage>
</organism>
<protein>
    <submittedName>
        <fullName evidence="1">Uncharacterized protein</fullName>
    </submittedName>
</protein>
<dbReference type="AlphaFoldDB" id="K4B235"/>
<dbReference type="EnsemblPlants" id="Solyc01g104610.1.1">
    <property type="protein sequence ID" value="Solyc01g104610.1.1"/>
    <property type="gene ID" value="Solyc01g104610.1"/>
</dbReference>
<evidence type="ECO:0000313" key="2">
    <source>
        <dbReference type="Proteomes" id="UP000004994"/>
    </source>
</evidence>
<reference evidence="1" key="2">
    <citation type="submission" date="2015-06" db="UniProtKB">
        <authorList>
            <consortium name="EnsemblPlants"/>
        </authorList>
    </citation>
    <scope>IDENTIFICATION</scope>
    <source>
        <strain evidence="1">cv. Heinz 1706</strain>
    </source>
</reference>
<name>K4B235_SOLLC</name>
<dbReference type="Gramene" id="Solyc01g104610.1.1">
    <property type="protein sequence ID" value="Solyc01g104610.1.1"/>
    <property type="gene ID" value="Solyc01g104610.1"/>
</dbReference>
<evidence type="ECO:0000313" key="1">
    <source>
        <dbReference type="EnsemblPlants" id="Solyc01g104610.1.1"/>
    </source>
</evidence>
<keyword evidence="2" id="KW-1185">Reference proteome</keyword>
<dbReference type="Proteomes" id="UP000004994">
    <property type="component" value="Chromosome 1"/>
</dbReference>